<protein>
    <submittedName>
        <fullName evidence="3">Mobile element protein</fullName>
    </submittedName>
</protein>
<gene>
    <name evidence="3" type="ORF">FM125_00850</name>
</gene>
<name>A0A1R4I9B1_9MICC</name>
<dbReference type="Proteomes" id="UP000196230">
    <property type="component" value="Unassembled WGS sequence"/>
</dbReference>
<evidence type="ECO:0000259" key="2">
    <source>
        <dbReference type="Pfam" id="PF13276"/>
    </source>
</evidence>
<dbReference type="Pfam" id="PF13276">
    <property type="entry name" value="HTH_21"/>
    <property type="match status" value="1"/>
</dbReference>
<dbReference type="SUPFAM" id="SSF53098">
    <property type="entry name" value="Ribonuclease H-like"/>
    <property type="match status" value="1"/>
</dbReference>
<dbReference type="InterPro" id="IPR002514">
    <property type="entry name" value="Transposase_8"/>
</dbReference>
<dbReference type="SUPFAM" id="SSF46689">
    <property type="entry name" value="Homeodomain-like"/>
    <property type="match status" value="1"/>
</dbReference>
<evidence type="ECO:0000256" key="1">
    <source>
        <dbReference type="SAM" id="Coils"/>
    </source>
</evidence>
<keyword evidence="1" id="KW-0175">Coiled coil</keyword>
<dbReference type="Gene3D" id="1.10.10.10">
    <property type="entry name" value="Winged helix-like DNA-binding domain superfamily/Winged helix DNA-binding domain"/>
    <property type="match status" value="1"/>
</dbReference>
<dbReference type="InterPro" id="IPR050900">
    <property type="entry name" value="Transposase_IS3/IS150/IS904"/>
</dbReference>
<sequence length="194" mass="22267">MRIQAEQCSGRVACTDVAEALGGISPHTLRNWWKQARIDRDEAPGVGTDESEEMRRLRRENLELRRAKEILRKALAFFTAELEELKRIHAENYSIYGVRKRHHAMACTGWQIGRDHVARLMRAAGLQAVRRGHRPITTRPAREPDTRPDVVGRRFAAERPHQLWVADITDVRILAGFCYVVFVTDVFGSSRTRV</sequence>
<feature type="domain" description="HTH-like" evidence="2">
    <location>
        <begin position="81"/>
        <end position="133"/>
    </location>
</feature>
<dbReference type="InterPro" id="IPR036388">
    <property type="entry name" value="WH-like_DNA-bd_sf"/>
</dbReference>
<dbReference type="PANTHER" id="PTHR46889">
    <property type="entry name" value="TRANSPOSASE INSF FOR INSERTION SEQUENCE IS3B-RELATED"/>
    <property type="match status" value="1"/>
</dbReference>
<dbReference type="InterPro" id="IPR012337">
    <property type="entry name" value="RNaseH-like_sf"/>
</dbReference>
<dbReference type="PANTHER" id="PTHR46889:SF4">
    <property type="entry name" value="TRANSPOSASE INSO FOR INSERTION SEQUENCE ELEMENT IS911B-RELATED"/>
    <property type="match status" value="1"/>
</dbReference>
<dbReference type="InterPro" id="IPR009057">
    <property type="entry name" value="Homeodomain-like_sf"/>
</dbReference>
<dbReference type="AlphaFoldDB" id="A0A1R4I9B1"/>
<evidence type="ECO:0000313" key="3">
    <source>
        <dbReference type="EMBL" id="SJN16390.1"/>
    </source>
</evidence>
<organism evidence="3 4">
    <name type="scientific">Micrococcus lylae</name>
    <dbReference type="NCBI Taxonomy" id="1273"/>
    <lineage>
        <taxon>Bacteria</taxon>
        <taxon>Bacillati</taxon>
        <taxon>Actinomycetota</taxon>
        <taxon>Actinomycetes</taxon>
        <taxon>Micrococcales</taxon>
        <taxon>Micrococcaceae</taxon>
        <taxon>Micrococcus</taxon>
    </lineage>
</organism>
<proteinExistence type="predicted"/>
<dbReference type="GO" id="GO:0006313">
    <property type="term" value="P:DNA transposition"/>
    <property type="evidence" value="ECO:0007669"/>
    <property type="project" value="InterPro"/>
</dbReference>
<feature type="coiled-coil region" evidence="1">
    <location>
        <begin position="54"/>
        <end position="88"/>
    </location>
</feature>
<reference evidence="3 4" key="1">
    <citation type="submission" date="2017-02" db="EMBL/GenBank/DDBJ databases">
        <authorList>
            <person name="Peterson S.W."/>
        </authorList>
    </citation>
    <scope>NUCLEOTIDE SEQUENCE [LARGE SCALE GENOMIC DNA]</scope>
    <source>
        <strain evidence="3 4">2B3F</strain>
    </source>
</reference>
<accession>A0A1R4I9B1</accession>
<dbReference type="EMBL" id="FUKP01000007">
    <property type="protein sequence ID" value="SJN16390.1"/>
    <property type="molecule type" value="Genomic_DNA"/>
</dbReference>
<dbReference type="Pfam" id="PF01527">
    <property type="entry name" value="HTH_Tnp_1"/>
    <property type="match status" value="1"/>
</dbReference>
<dbReference type="GO" id="GO:0004803">
    <property type="term" value="F:transposase activity"/>
    <property type="evidence" value="ECO:0007669"/>
    <property type="project" value="InterPro"/>
</dbReference>
<evidence type="ECO:0000313" key="4">
    <source>
        <dbReference type="Proteomes" id="UP000196230"/>
    </source>
</evidence>
<dbReference type="InterPro" id="IPR025948">
    <property type="entry name" value="HTH-like_dom"/>
</dbReference>
<dbReference type="GO" id="GO:0003677">
    <property type="term" value="F:DNA binding"/>
    <property type="evidence" value="ECO:0007669"/>
    <property type="project" value="InterPro"/>
</dbReference>